<keyword evidence="6" id="KW-0472">Membrane</keyword>
<dbReference type="InterPro" id="IPR004161">
    <property type="entry name" value="EFTu-like_2"/>
</dbReference>
<dbReference type="PRINTS" id="PR00315">
    <property type="entry name" value="ELONGATNFCT"/>
</dbReference>
<dbReference type="Proteomes" id="UP000682951">
    <property type="component" value="Unassembled WGS sequence"/>
</dbReference>
<sequence>MKNIRNFSIIAHIDHGKSTLADRLISECGAVSEREMSSQIMDTMDIEKERGITIKAQSVRLNYTLNGEKFIINLIDTPGHVDFSYEVSRSLASCEGALLVVDASQGVEAQTIANVYIALENNLEIIPVINKIDLPAADPQRVKDEIEHIIGLDCTNAIEVSAKTGVGIKELLEAIVTRIPAPSGDIQKPLKTLIYDSWFDNYLGALSLVRVYDGEIKKNDEILVMGTGKKHIVLDLMYPNPIAPIKTPKIGAGEVGIVVLGLKNVSDVQVGDTITLSKNPTKEPVGGFERAKPFVFAGIYPIETDKFEDLRDALDKLKLNDSSISYEPETSIALGFGFRVGFLGLLHMEVIKERLEREFGLDLIATAPTVTYEVVQTDGVILQIQNPSQLPAVNKIEMIKEPYVKATIITPSEFLGNIITLLNNRRAVQTKMDYITPERVLLEYDIPMNEIVMDFYDKLKSSTKGYASFDYEPSDYRVGDLVKLDIKVAGEAVDALSIIVPESKAASKGRDFVKAMKEIVPRQLFEVAIQASIGNKVIARENVKSMGKNVTAKCYGGDITRKRKLLEKQKEGKKRMKAIGKVNLPQEAFLSVLKID</sequence>
<evidence type="ECO:0000313" key="8">
    <source>
        <dbReference type="EMBL" id="MBR8464330.1"/>
    </source>
</evidence>
<dbReference type="Gene3D" id="3.30.70.2570">
    <property type="entry name" value="Elongation factor 4, C-terminal domain"/>
    <property type="match status" value="1"/>
</dbReference>
<evidence type="ECO:0000256" key="4">
    <source>
        <dbReference type="ARBA" id="ARBA00022917"/>
    </source>
</evidence>
<accession>A0ABS5HK04</accession>
<keyword evidence="4 6" id="KW-0648">Protein biosynthesis</keyword>
<dbReference type="PROSITE" id="PS51722">
    <property type="entry name" value="G_TR_2"/>
    <property type="match status" value="1"/>
</dbReference>
<feature type="binding site" evidence="6">
    <location>
        <begin position="14"/>
        <end position="19"/>
    </location>
    <ligand>
        <name>GTP</name>
        <dbReference type="ChEBI" id="CHEBI:37565"/>
    </ligand>
</feature>
<dbReference type="InterPro" id="IPR000640">
    <property type="entry name" value="EFG_V-like"/>
</dbReference>
<proteinExistence type="inferred from homology"/>
<dbReference type="Pfam" id="PF06421">
    <property type="entry name" value="LepA_C"/>
    <property type="match status" value="1"/>
</dbReference>
<name>A0ABS5HK04_9BACT</name>
<organism evidence="8 9">
    <name type="scientific">Campylobacter anatolicus</name>
    <dbReference type="NCBI Taxonomy" id="2829105"/>
    <lineage>
        <taxon>Bacteria</taxon>
        <taxon>Pseudomonadati</taxon>
        <taxon>Campylobacterota</taxon>
        <taxon>Epsilonproteobacteria</taxon>
        <taxon>Campylobacterales</taxon>
        <taxon>Campylobacteraceae</taxon>
        <taxon>Campylobacter</taxon>
    </lineage>
</organism>
<dbReference type="Gene3D" id="3.40.50.300">
    <property type="entry name" value="P-loop containing nucleotide triphosphate hydrolases"/>
    <property type="match status" value="1"/>
</dbReference>
<dbReference type="NCBIfam" id="TIGR01393">
    <property type="entry name" value="lepA"/>
    <property type="match status" value="1"/>
</dbReference>
<dbReference type="InterPro" id="IPR006297">
    <property type="entry name" value="EF-4"/>
</dbReference>
<dbReference type="Pfam" id="PF00009">
    <property type="entry name" value="GTP_EFTU"/>
    <property type="match status" value="1"/>
</dbReference>
<keyword evidence="6" id="KW-1003">Cell membrane</keyword>
<keyword evidence="3 6" id="KW-0378">Hydrolase</keyword>
<keyword evidence="2 6" id="KW-0547">Nucleotide-binding</keyword>
<gene>
    <name evidence="6 8" type="primary">lepA</name>
    <name evidence="8" type="ORF">KDD93_07110</name>
</gene>
<dbReference type="InterPro" id="IPR005225">
    <property type="entry name" value="Small_GTP-bd"/>
</dbReference>
<comment type="caution">
    <text evidence="8">The sequence shown here is derived from an EMBL/GenBank/DDBJ whole genome shotgun (WGS) entry which is preliminary data.</text>
</comment>
<dbReference type="InterPro" id="IPR035654">
    <property type="entry name" value="LepA_IV"/>
</dbReference>
<evidence type="ECO:0000256" key="6">
    <source>
        <dbReference type="HAMAP-Rule" id="MF_00071"/>
    </source>
</evidence>
<dbReference type="CDD" id="cd01890">
    <property type="entry name" value="LepA"/>
    <property type="match status" value="1"/>
</dbReference>
<keyword evidence="5 6" id="KW-0342">GTP-binding</keyword>
<evidence type="ECO:0000256" key="2">
    <source>
        <dbReference type="ARBA" id="ARBA00022741"/>
    </source>
</evidence>
<dbReference type="SMART" id="SM00838">
    <property type="entry name" value="EFG_C"/>
    <property type="match status" value="1"/>
</dbReference>
<dbReference type="CDD" id="cd03699">
    <property type="entry name" value="EF4_II"/>
    <property type="match status" value="1"/>
</dbReference>
<dbReference type="PANTHER" id="PTHR43512:SF4">
    <property type="entry name" value="TRANSLATION FACTOR GUF1 HOMOLOG, CHLOROPLASTIC"/>
    <property type="match status" value="1"/>
</dbReference>
<dbReference type="Pfam" id="PF00679">
    <property type="entry name" value="EFG_C"/>
    <property type="match status" value="1"/>
</dbReference>
<comment type="subcellular location">
    <subcellularLocation>
        <location evidence="6">Cell membrane</location>
        <topology evidence="6">Peripheral membrane protein</topology>
        <orientation evidence="6">Cytoplasmic side</orientation>
    </subcellularLocation>
</comment>
<dbReference type="Gene3D" id="3.30.70.240">
    <property type="match status" value="1"/>
</dbReference>
<evidence type="ECO:0000313" key="9">
    <source>
        <dbReference type="Proteomes" id="UP000682951"/>
    </source>
</evidence>
<evidence type="ECO:0000256" key="5">
    <source>
        <dbReference type="ARBA" id="ARBA00023134"/>
    </source>
</evidence>
<keyword evidence="8" id="KW-0251">Elongation factor</keyword>
<dbReference type="SUPFAM" id="SSF52540">
    <property type="entry name" value="P-loop containing nucleoside triphosphate hydrolases"/>
    <property type="match status" value="1"/>
</dbReference>
<dbReference type="Pfam" id="PF03144">
    <property type="entry name" value="GTP_EFTU_D2"/>
    <property type="match status" value="1"/>
</dbReference>
<dbReference type="CDD" id="cd16260">
    <property type="entry name" value="EF4_III"/>
    <property type="match status" value="1"/>
</dbReference>
<evidence type="ECO:0000256" key="3">
    <source>
        <dbReference type="ARBA" id="ARBA00022801"/>
    </source>
</evidence>
<dbReference type="GO" id="GO:0016787">
    <property type="term" value="F:hydrolase activity"/>
    <property type="evidence" value="ECO:0007669"/>
    <property type="project" value="UniProtKB-KW"/>
</dbReference>
<dbReference type="InterPro" id="IPR035647">
    <property type="entry name" value="EFG_III/V"/>
</dbReference>
<comment type="function">
    <text evidence="6">Required for accurate and efficient protein synthesis under certain stress conditions. May act as a fidelity factor of the translation reaction, by catalyzing a one-codon backward translocation of tRNAs on improperly translocated ribosomes. Back-translocation proceeds from a post-translocation (POST) complex to a pre-translocation (PRE) complex, thus giving elongation factor G a second chance to translocate the tRNAs correctly. Binds to ribosomes in a GTP-dependent manner.</text>
</comment>
<dbReference type="PROSITE" id="PS00301">
    <property type="entry name" value="G_TR_1"/>
    <property type="match status" value="1"/>
</dbReference>
<dbReference type="HAMAP" id="MF_00071">
    <property type="entry name" value="LepA"/>
    <property type="match status" value="1"/>
</dbReference>
<dbReference type="InterPro" id="IPR013842">
    <property type="entry name" value="LepA_CTD"/>
</dbReference>
<dbReference type="InterPro" id="IPR027417">
    <property type="entry name" value="P-loop_NTPase"/>
</dbReference>
<dbReference type="PANTHER" id="PTHR43512">
    <property type="entry name" value="TRANSLATION FACTOR GUF1-RELATED"/>
    <property type="match status" value="1"/>
</dbReference>
<dbReference type="InterPro" id="IPR000795">
    <property type="entry name" value="T_Tr_GTP-bd_dom"/>
</dbReference>
<dbReference type="SUPFAM" id="SSF54980">
    <property type="entry name" value="EF-G C-terminal domain-like"/>
    <property type="match status" value="2"/>
</dbReference>
<evidence type="ECO:0000256" key="1">
    <source>
        <dbReference type="ARBA" id="ARBA00005454"/>
    </source>
</evidence>
<dbReference type="CDD" id="cd03709">
    <property type="entry name" value="lepA_C"/>
    <property type="match status" value="1"/>
</dbReference>
<feature type="binding site" evidence="6">
    <location>
        <begin position="130"/>
        <end position="133"/>
    </location>
    <ligand>
        <name>GTP</name>
        <dbReference type="ChEBI" id="CHEBI:37565"/>
    </ligand>
</feature>
<reference evidence="8 9" key="1">
    <citation type="submission" date="2021-04" db="EMBL/GenBank/DDBJ databases">
        <title>Molecular and phenotypic characterization and identification of bacterial isolates recovered from the Anatolian ground squirrels (Spermophilus xanthoprymnus) and which have the potential to form a new species in the Campylobacter genus.</title>
        <authorList>
            <person name="Aydin F."/>
            <person name="Abay S."/>
            <person name="Kayman T."/>
            <person name="Karakaya E."/>
            <person name="Mustak H.K."/>
            <person name="Mustak I.B."/>
            <person name="Bilgin N."/>
            <person name="Duzler A."/>
            <person name="Sahin O."/>
            <person name="Guran O."/>
            <person name="Saticioglu I.B."/>
        </authorList>
    </citation>
    <scope>NUCLEOTIDE SEQUENCE [LARGE SCALE GENOMIC DNA]</scope>
    <source>
        <strain evidence="9">faydin-G24</strain>
    </source>
</reference>
<dbReference type="EC" id="3.6.5.n1" evidence="6"/>
<dbReference type="Gene3D" id="3.30.70.870">
    <property type="entry name" value="Elongation Factor G (Translational Gtpase), domain 3"/>
    <property type="match status" value="1"/>
</dbReference>
<dbReference type="NCBIfam" id="TIGR00231">
    <property type="entry name" value="small_GTP"/>
    <property type="match status" value="1"/>
</dbReference>
<dbReference type="EMBL" id="JAGSSW010000007">
    <property type="protein sequence ID" value="MBR8464330.1"/>
    <property type="molecule type" value="Genomic_DNA"/>
</dbReference>
<comment type="similarity">
    <text evidence="1 6">Belongs to the TRAFAC class translation factor GTPase superfamily. Classic translation factor GTPase family. LepA subfamily.</text>
</comment>
<comment type="catalytic activity">
    <reaction evidence="6">
        <text>GTP + H2O = GDP + phosphate + H(+)</text>
        <dbReference type="Rhea" id="RHEA:19669"/>
        <dbReference type="ChEBI" id="CHEBI:15377"/>
        <dbReference type="ChEBI" id="CHEBI:15378"/>
        <dbReference type="ChEBI" id="CHEBI:37565"/>
        <dbReference type="ChEBI" id="CHEBI:43474"/>
        <dbReference type="ChEBI" id="CHEBI:58189"/>
        <dbReference type="EC" id="3.6.5.n1"/>
    </reaction>
</comment>
<dbReference type="RefSeq" id="WP_212142250.1">
    <property type="nucleotide sequence ID" value="NZ_JAGSSW010000007.1"/>
</dbReference>
<keyword evidence="9" id="KW-1185">Reference proteome</keyword>
<evidence type="ECO:0000259" key="7">
    <source>
        <dbReference type="PROSITE" id="PS51722"/>
    </source>
</evidence>
<feature type="domain" description="Tr-type G" evidence="7">
    <location>
        <begin position="2"/>
        <end position="183"/>
    </location>
</feature>
<protein>
    <recommendedName>
        <fullName evidence="6">Elongation factor 4</fullName>
        <shortName evidence="6">EF-4</shortName>
        <ecNumber evidence="6">3.6.5.n1</ecNumber>
    </recommendedName>
    <alternativeName>
        <fullName evidence="6">Ribosomal back-translocase LepA</fullName>
    </alternativeName>
</protein>
<dbReference type="InterPro" id="IPR038363">
    <property type="entry name" value="LepA_C_sf"/>
</dbReference>
<dbReference type="InterPro" id="IPR031157">
    <property type="entry name" value="G_TR_CS"/>
</dbReference>
<dbReference type="Gene3D" id="2.40.30.10">
    <property type="entry name" value="Translation factors"/>
    <property type="match status" value="1"/>
</dbReference>
<dbReference type="GO" id="GO:0003746">
    <property type="term" value="F:translation elongation factor activity"/>
    <property type="evidence" value="ECO:0007669"/>
    <property type="project" value="UniProtKB-KW"/>
</dbReference>